<protein>
    <recommendedName>
        <fullName evidence="3 11">1-phosphofructokinase</fullName>
        <shortName evidence="11">Fru1PK</shortName>
        <ecNumber evidence="2 11">2.7.1.56</ecNumber>
    </recommendedName>
    <alternativeName>
        <fullName evidence="8 11">Fructose 1-phosphate kinase</fullName>
    </alternativeName>
</protein>
<evidence type="ECO:0000256" key="6">
    <source>
        <dbReference type="ARBA" id="ARBA00022777"/>
    </source>
</evidence>
<dbReference type="InterPro" id="IPR002173">
    <property type="entry name" value="Carboh/pur_kinase_PfkB_CS"/>
</dbReference>
<dbReference type="PIRSF" id="PIRSF000535">
    <property type="entry name" value="1PFK/6PFK/LacC"/>
    <property type="match status" value="1"/>
</dbReference>
<dbReference type="GO" id="GO:0016052">
    <property type="term" value="P:carbohydrate catabolic process"/>
    <property type="evidence" value="ECO:0007669"/>
    <property type="project" value="UniProtKB-ARBA"/>
</dbReference>
<dbReference type="GO" id="GO:0005524">
    <property type="term" value="F:ATP binding"/>
    <property type="evidence" value="ECO:0007669"/>
    <property type="project" value="UniProtKB-UniRule"/>
</dbReference>
<reference evidence="13 14" key="1">
    <citation type="submission" date="2020-08" db="EMBL/GenBank/DDBJ databases">
        <title>Sequencing the genomes of 1000 actinobacteria strains.</title>
        <authorList>
            <person name="Klenk H.-P."/>
        </authorList>
    </citation>
    <scope>NUCLEOTIDE SEQUENCE [LARGE SCALE GENOMIC DNA]</scope>
    <source>
        <strain evidence="13 14">DSM 105369</strain>
    </source>
</reference>
<dbReference type="Gene3D" id="3.40.1190.20">
    <property type="match status" value="1"/>
</dbReference>
<evidence type="ECO:0000256" key="4">
    <source>
        <dbReference type="ARBA" id="ARBA00022679"/>
    </source>
</evidence>
<evidence type="ECO:0000256" key="8">
    <source>
        <dbReference type="ARBA" id="ARBA00032802"/>
    </source>
</evidence>
<name>A0A839NEW1_9MICO</name>
<dbReference type="AlphaFoldDB" id="A0A839NEW1"/>
<gene>
    <name evidence="13" type="ORF">FHU39_003249</name>
</gene>
<evidence type="ECO:0000256" key="5">
    <source>
        <dbReference type="ARBA" id="ARBA00022741"/>
    </source>
</evidence>
<evidence type="ECO:0000313" key="14">
    <source>
        <dbReference type="Proteomes" id="UP000559182"/>
    </source>
</evidence>
<proteinExistence type="inferred from homology"/>
<dbReference type="EC" id="2.7.1.56" evidence="2 11"/>
<dbReference type="FunFam" id="3.40.1190.20:FF:000001">
    <property type="entry name" value="Phosphofructokinase"/>
    <property type="match status" value="1"/>
</dbReference>
<dbReference type="InterPro" id="IPR022463">
    <property type="entry name" value="1-PFruKinase"/>
</dbReference>
<dbReference type="RefSeq" id="WP_183321571.1">
    <property type="nucleotide sequence ID" value="NZ_JACHVQ010000002.1"/>
</dbReference>
<evidence type="ECO:0000256" key="9">
    <source>
        <dbReference type="ARBA" id="ARBA00047745"/>
    </source>
</evidence>
<dbReference type="GO" id="GO:0008662">
    <property type="term" value="F:1-phosphofructokinase activity"/>
    <property type="evidence" value="ECO:0007669"/>
    <property type="project" value="UniProtKB-UniRule"/>
</dbReference>
<organism evidence="13 14">
    <name type="scientific">Flexivirga oryzae</name>
    <dbReference type="NCBI Taxonomy" id="1794944"/>
    <lineage>
        <taxon>Bacteria</taxon>
        <taxon>Bacillati</taxon>
        <taxon>Actinomycetota</taxon>
        <taxon>Actinomycetes</taxon>
        <taxon>Micrococcales</taxon>
        <taxon>Dermacoccaceae</taxon>
        <taxon>Flexivirga</taxon>
    </lineage>
</organism>
<evidence type="ECO:0000259" key="12">
    <source>
        <dbReference type="Pfam" id="PF00294"/>
    </source>
</evidence>
<accession>A0A839NEW1</accession>
<dbReference type="PROSITE" id="PS00583">
    <property type="entry name" value="PFKB_KINASES_1"/>
    <property type="match status" value="1"/>
</dbReference>
<evidence type="ECO:0000256" key="2">
    <source>
        <dbReference type="ARBA" id="ARBA00012131"/>
    </source>
</evidence>
<dbReference type="GO" id="GO:0044281">
    <property type="term" value="P:small molecule metabolic process"/>
    <property type="evidence" value="ECO:0007669"/>
    <property type="project" value="UniProtKB-ARBA"/>
</dbReference>
<comment type="caution">
    <text evidence="13">The sequence shown here is derived from an EMBL/GenBank/DDBJ whole genome shotgun (WGS) entry which is preliminary data.</text>
</comment>
<dbReference type="SUPFAM" id="SSF53613">
    <property type="entry name" value="Ribokinase-like"/>
    <property type="match status" value="1"/>
</dbReference>
<evidence type="ECO:0000256" key="11">
    <source>
        <dbReference type="RuleBase" id="RU369061"/>
    </source>
</evidence>
<dbReference type="InterPro" id="IPR011611">
    <property type="entry name" value="PfkB_dom"/>
</dbReference>
<evidence type="ECO:0000256" key="10">
    <source>
        <dbReference type="PIRNR" id="PIRNR000535"/>
    </source>
</evidence>
<dbReference type="InterPro" id="IPR029056">
    <property type="entry name" value="Ribokinase-like"/>
</dbReference>
<dbReference type="CDD" id="cd01164">
    <property type="entry name" value="FruK_PfkB_like"/>
    <property type="match status" value="1"/>
</dbReference>
<dbReference type="NCBIfam" id="TIGR03168">
    <property type="entry name" value="1-PFK"/>
    <property type="match status" value="1"/>
</dbReference>
<dbReference type="GO" id="GO:0005829">
    <property type="term" value="C:cytosol"/>
    <property type="evidence" value="ECO:0007669"/>
    <property type="project" value="TreeGrafter"/>
</dbReference>
<dbReference type="InterPro" id="IPR017583">
    <property type="entry name" value="Tagatose/fructose_Pkinase"/>
</dbReference>
<comment type="catalytic activity">
    <reaction evidence="9 11">
        <text>beta-D-fructose 1-phosphate + ATP = beta-D-fructose 1,6-bisphosphate + ADP + H(+)</text>
        <dbReference type="Rhea" id="RHEA:14213"/>
        <dbReference type="ChEBI" id="CHEBI:15378"/>
        <dbReference type="ChEBI" id="CHEBI:30616"/>
        <dbReference type="ChEBI" id="CHEBI:32966"/>
        <dbReference type="ChEBI" id="CHEBI:138881"/>
        <dbReference type="ChEBI" id="CHEBI:456216"/>
        <dbReference type="EC" id="2.7.1.56"/>
    </reaction>
</comment>
<evidence type="ECO:0000256" key="7">
    <source>
        <dbReference type="ARBA" id="ARBA00022840"/>
    </source>
</evidence>
<dbReference type="Proteomes" id="UP000559182">
    <property type="component" value="Unassembled WGS sequence"/>
</dbReference>
<dbReference type="PANTHER" id="PTHR46566">
    <property type="entry name" value="1-PHOSPHOFRUCTOKINASE-RELATED"/>
    <property type="match status" value="1"/>
</dbReference>
<keyword evidence="6 11" id="KW-0418">Kinase</keyword>
<feature type="domain" description="Carbohydrate kinase PfkB" evidence="12">
    <location>
        <begin position="10"/>
        <end position="295"/>
    </location>
</feature>
<comment type="similarity">
    <text evidence="1 11">Belongs to the carbohydrate kinase PfkB family.</text>
</comment>
<keyword evidence="14" id="KW-1185">Reference proteome</keyword>
<evidence type="ECO:0000256" key="1">
    <source>
        <dbReference type="ARBA" id="ARBA00010688"/>
    </source>
</evidence>
<dbReference type="PROSITE" id="PS00584">
    <property type="entry name" value="PFKB_KINASES_2"/>
    <property type="match status" value="1"/>
</dbReference>
<dbReference type="NCBIfam" id="TIGR03828">
    <property type="entry name" value="pfkB"/>
    <property type="match status" value="1"/>
</dbReference>
<sequence length="332" mass="33440">MIVTLTPNPSVDRTIAFDSIRIGEVQRATSSRIDPGGKGINVSRALIAHGADTRAVLPVGGPEGRLLAELLELAGVPRCEVPIAGAGRMNVAAVTPDGTTTKLNEAGPELTGEEADALLAATLDAAQPGNWVVGCGSLPPGVPSDLYADLVARARNLGARVAIDSSGMPFNAAVAAKPSLIKPNHDELAELVGRPLPTLGDVVDAARDLVDDGIEVVVVSLGADGAVAVDATSAESDPLWANATVERPLSTVGAGDCLLAGVLFGLDAGEGLGASLARGVAWGAAAVALPGSRVPGPADIAEVTVRTSTEPDLSMPIRLTGEQAHTPTPTTP</sequence>
<keyword evidence="7 11" id="KW-0067">ATP-binding</keyword>
<dbReference type="PANTHER" id="PTHR46566:SF5">
    <property type="entry name" value="1-PHOSPHOFRUCTOKINASE"/>
    <property type="match status" value="1"/>
</dbReference>
<keyword evidence="5 11" id="KW-0547">Nucleotide-binding</keyword>
<evidence type="ECO:0000256" key="3">
    <source>
        <dbReference type="ARBA" id="ARBA00013596"/>
    </source>
</evidence>
<evidence type="ECO:0000313" key="13">
    <source>
        <dbReference type="EMBL" id="MBB2893231.1"/>
    </source>
</evidence>
<comment type="function">
    <text evidence="11">Catalyzes the ATP-dependent phosphorylation of fructose-l-phosphate to fructose-l,6-bisphosphate.</text>
</comment>
<keyword evidence="4 10" id="KW-0808">Transferase</keyword>
<dbReference type="EMBL" id="JACHVQ010000002">
    <property type="protein sequence ID" value="MBB2893231.1"/>
    <property type="molecule type" value="Genomic_DNA"/>
</dbReference>
<dbReference type="Pfam" id="PF00294">
    <property type="entry name" value="PfkB"/>
    <property type="match status" value="1"/>
</dbReference>